<organism evidence="3">
    <name type="scientific">marine sediment metagenome</name>
    <dbReference type="NCBI Taxonomy" id="412755"/>
    <lineage>
        <taxon>unclassified sequences</taxon>
        <taxon>metagenomes</taxon>
        <taxon>ecological metagenomes</taxon>
    </lineage>
</organism>
<dbReference type="AlphaFoldDB" id="X1DIE9"/>
<evidence type="ECO:0000259" key="1">
    <source>
        <dbReference type="Pfam" id="PF03435"/>
    </source>
</evidence>
<evidence type="ECO:0008006" key="4">
    <source>
        <dbReference type="Google" id="ProtNLM"/>
    </source>
</evidence>
<feature type="domain" description="Saccharopine dehydrogenase-like C-terminal" evidence="2">
    <location>
        <begin position="162"/>
        <end position="264"/>
    </location>
</feature>
<dbReference type="InterPro" id="IPR032095">
    <property type="entry name" value="Sacchrp_dh-like_C"/>
</dbReference>
<evidence type="ECO:0000313" key="3">
    <source>
        <dbReference type="EMBL" id="GAH04809.1"/>
    </source>
</evidence>
<name>X1DIE9_9ZZZZ</name>
<dbReference type="Pfam" id="PF16653">
    <property type="entry name" value="Sacchrp_dh_C"/>
    <property type="match status" value="1"/>
</dbReference>
<comment type="caution">
    <text evidence="3">The sequence shown here is derived from an EMBL/GenBank/DDBJ whole genome shotgun (WGS) entry which is preliminary data.</text>
</comment>
<dbReference type="EMBL" id="BART01020591">
    <property type="protein sequence ID" value="GAH04809.1"/>
    <property type="molecule type" value="Genomic_DNA"/>
</dbReference>
<feature type="non-terminal residue" evidence="3">
    <location>
        <position position="271"/>
    </location>
</feature>
<dbReference type="InterPro" id="IPR005097">
    <property type="entry name" value="Sacchrp_dh_NADP-bd"/>
</dbReference>
<reference evidence="3" key="1">
    <citation type="journal article" date="2014" name="Front. Microbiol.">
        <title>High frequency of phylogenetically diverse reductive dehalogenase-homologous genes in deep subseafloor sedimentary metagenomes.</title>
        <authorList>
            <person name="Kawai M."/>
            <person name="Futagami T."/>
            <person name="Toyoda A."/>
            <person name="Takaki Y."/>
            <person name="Nishi S."/>
            <person name="Hori S."/>
            <person name="Arai W."/>
            <person name="Tsubouchi T."/>
            <person name="Morono Y."/>
            <person name="Uchiyama I."/>
            <person name="Ito T."/>
            <person name="Fujiyama A."/>
            <person name="Inagaki F."/>
            <person name="Takami H."/>
        </authorList>
    </citation>
    <scope>NUCLEOTIDE SEQUENCE</scope>
    <source>
        <strain evidence="3">Expedition CK06-06</strain>
    </source>
</reference>
<evidence type="ECO:0000259" key="2">
    <source>
        <dbReference type="Pfam" id="PF16653"/>
    </source>
</evidence>
<sequence length="271" mass="30983">MPQELVARMITFDNKILFVGFGFVARCTLPILLDHIKIEPKNITIIDFEPDEDALRPWIEKGVTFVQDKVSPDNLGNVLGRHVGEGDLLIDLAWNIDCCEIVSWCHDHGVLYLNTSVELWDPYEHAKDAHPTQLTLYWRHMNLRRMISEWTESGPTAVLEHGANPGLISHFTKQAMLDIADACLEEQKFSGQQAERIAQYRKAHTFNYLAKELGVKVIHCSERDTQISNSPKEVDEFVNTWSVEGFREEGTTTAEMGWGTHEKNFLHLHTT</sequence>
<dbReference type="Pfam" id="PF03435">
    <property type="entry name" value="Sacchrp_dh_NADP"/>
    <property type="match status" value="1"/>
</dbReference>
<accession>X1DIE9</accession>
<gene>
    <name evidence="3" type="ORF">S01H4_38206</name>
</gene>
<protein>
    <recommendedName>
        <fullName evidence="4">Homospermidine synthase</fullName>
    </recommendedName>
</protein>
<feature type="domain" description="Saccharopine dehydrogenase NADP binding" evidence="1">
    <location>
        <begin position="16"/>
        <end position="158"/>
    </location>
</feature>
<dbReference type="Gene3D" id="3.40.50.720">
    <property type="entry name" value="NAD(P)-binding Rossmann-like Domain"/>
    <property type="match status" value="1"/>
</dbReference>
<proteinExistence type="predicted"/>